<evidence type="ECO:0000313" key="4">
    <source>
        <dbReference type="Proteomes" id="UP000297496"/>
    </source>
</evidence>
<comment type="function">
    <text evidence="2">Required for maturation of urease via the functional incorporation of the urease nickel metallocenter.</text>
</comment>
<evidence type="ECO:0000256" key="1">
    <source>
        <dbReference type="ARBA" id="ARBA00023186"/>
    </source>
</evidence>
<keyword evidence="1 2" id="KW-0143">Chaperone</keyword>
<reference evidence="3 4" key="1">
    <citation type="submission" date="2019-04" db="EMBL/GenBank/DDBJ databases">
        <title>Three New Species of Nocardioides, Nocardioides euryhalodurans sp. nov., Nocardioides seonyuensis sp. nov. and Nocardioides eburneoflavus sp. nov. Isolated from Soil.</title>
        <authorList>
            <person name="Roh S.G."/>
            <person name="Lee C."/>
            <person name="Kim M.-K."/>
            <person name="Kim S.B."/>
        </authorList>
    </citation>
    <scope>NUCLEOTIDE SEQUENCE [LARGE SCALE GENOMIC DNA]</scope>
    <source>
        <strain evidence="3 4">MMS17-SY213</strain>
    </source>
</reference>
<keyword evidence="4" id="KW-1185">Reference proteome</keyword>
<dbReference type="Pfam" id="PF01774">
    <property type="entry name" value="UreD"/>
    <property type="match status" value="1"/>
</dbReference>
<dbReference type="GO" id="GO:0005737">
    <property type="term" value="C:cytoplasm"/>
    <property type="evidence" value="ECO:0007669"/>
    <property type="project" value="UniProtKB-SubCell"/>
</dbReference>
<dbReference type="OrthoDB" id="8677206at2"/>
<keyword evidence="2" id="KW-0996">Nickel insertion</keyword>
<evidence type="ECO:0000313" key="3">
    <source>
        <dbReference type="EMBL" id="TGN65501.1"/>
    </source>
</evidence>
<organism evidence="3 4">
    <name type="scientific">Nocardioides eburneiflavus</name>
    <dbReference type="NCBI Taxonomy" id="2518372"/>
    <lineage>
        <taxon>Bacteria</taxon>
        <taxon>Bacillati</taxon>
        <taxon>Actinomycetota</taxon>
        <taxon>Actinomycetes</taxon>
        <taxon>Propionibacteriales</taxon>
        <taxon>Nocardioidaceae</taxon>
        <taxon>Nocardioides</taxon>
    </lineage>
</organism>
<dbReference type="HAMAP" id="MF_01384">
    <property type="entry name" value="UreD"/>
    <property type="match status" value="1"/>
</dbReference>
<keyword evidence="2" id="KW-0963">Cytoplasm</keyword>
<sequence>MTTLLPDATTARSTTLAVTPADGRVHVRIGTPGDTGAPCLRPLLLGSGARHARVALVPDGALLLAGDAVRLDVVVGPGIRLELVEPAGTVAFDMRGGDASWDVRLDLAADATVVWAGEPFVVASGARVRRSTTVDLGPGARLLVREALVMGRHGERGGHLEQVWSAHGHDGVPLLVEQTVLDDRAERPGILGGHRSIGTVVALGVQVDADLCADGRLDLECGGTVWRGLSHEAHRAVPEDAWRTVLTAGRQNS</sequence>
<comment type="caution">
    <text evidence="3">The sequence shown here is derived from an EMBL/GenBank/DDBJ whole genome shotgun (WGS) entry which is preliminary data.</text>
</comment>
<protein>
    <recommendedName>
        <fullName evidence="2">Urease accessory protein UreD</fullName>
    </recommendedName>
</protein>
<dbReference type="RefSeq" id="WP_135839996.1">
    <property type="nucleotide sequence ID" value="NZ_SRRO01000001.1"/>
</dbReference>
<gene>
    <name evidence="2" type="primary">ureD</name>
    <name evidence="3" type="ORF">EXE59_17180</name>
</gene>
<dbReference type="Proteomes" id="UP000297496">
    <property type="component" value="Unassembled WGS sequence"/>
</dbReference>
<comment type="similarity">
    <text evidence="2">Belongs to the UreD family.</text>
</comment>
<evidence type="ECO:0000256" key="2">
    <source>
        <dbReference type="HAMAP-Rule" id="MF_01384"/>
    </source>
</evidence>
<dbReference type="EMBL" id="SRRO01000001">
    <property type="protein sequence ID" value="TGN65501.1"/>
    <property type="molecule type" value="Genomic_DNA"/>
</dbReference>
<accession>A0A4Z1BW31</accession>
<dbReference type="GO" id="GO:0016151">
    <property type="term" value="F:nickel cation binding"/>
    <property type="evidence" value="ECO:0007669"/>
    <property type="project" value="UniProtKB-UniRule"/>
</dbReference>
<dbReference type="AlphaFoldDB" id="A0A4Z1BW31"/>
<comment type="subcellular location">
    <subcellularLocation>
        <location evidence="2">Cytoplasm</location>
    </subcellularLocation>
</comment>
<dbReference type="InterPro" id="IPR002669">
    <property type="entry name" value="UreD"/>
</dbReference>
<proteinExistence type="inferred from homology"/>
<name>A0A4Z1BW31_9ACTN</name>
<comment type="subunit">
    <text evidence="2">UreD, UreF and UreG form a complex that acts as a GTP-hydrolysis-dependent molecular chaperone, activating the urease apoprotein by helping to assemble the nickel containing metallocenter of UreC. The UreE protein probably delivers the nickel.</text>
</comment>